<sequence length="980" mass="110675">PVFDIQLEDDSFLVSWDRLPHAPDLYHIHLKVFEFPHSKISLSEPKGSRRIPLENPCWQWHIEVHEKIGEEINLLASSDNEENLGYVRNVEFWPLPDSVLITWDNASMCIPDELVVNVKSQAGDVLEYKVRSSDGSLVAHPSYPLGLQNVCFTSVFQNVTSQEYTICENDIVLSHATDVYTNLQAYLINSRLLLLWESSECVGPVTMISLVDRDDFIQATLYADRSSAGYFIPEKLSQNIRKVCISTEYNNEVMLGQICSIPETTISDPKNNVNLKVTNRENLFDLQWERSLREKSLIIVRENQVIQVKKLARNDTQSEVNRNGNCAFYQFFLLSSTRLELLGSADNAPMTLQIANIQSYRIDQDVLVKWETQGPCTVQHFNVTLRDLREEESWYHSYLYTPGVVFANVPSNLEFYVEVSALDESDNLRVNEARPTVYKTDDWNVTLQLLDSDSFNIMWNPAVTSPLVGYHLIWFQNNIYKGIHEIDSVQTNFTFNDVDLCHSYDFSLHGIDQAGVQFTLGQVFYVGGKPSLTFKGIENQVLKLDWSIPYECEPQRIRVYVEQNHQPWKVDTQLAGNKSVAIDGAQLCTNYEFRSIMQHQDGSERVSDPLSVTTFPENTLKPVPIVQIMNDGSVLVSWTARPGCSVTLTKILLNELGAGVEEYVAGGEDSEFVILDAKPCSFYHVQLKIVYASGYIEESVVVAANTFTTQIAPVILSSYISDNRTRIQWDSSNTCNVLSYRLDVVDTKTGEVQIYADTKTSVDVPIDSTTTLYQVTVSSLSPFGQMQLAPMQPIWPGRVPKKPSAPTVTAEGKYVKVHWENLNVDHSIHFHKVTVFRPGKSVKHWIVPTDQNFIILEDVASTGLPSFSIRAINQYGESQSSEVFSMNYRFRVCLTYPENHTESTQFLVVMQLIGGGKRRIFIFNNLDAPFICVAQSPSLFRIKKRTADSATALSAAVTTTCVSGPLSFVLFCRTICGGVD</sequence>
<dbReference type="PROSITE" id="PS50853">
    <property type="entry name" value="FN3"/>
    <property type="match status" value="1"/>
</dbReference>
<dbReference type="InterPro" id="IPR036116">
    <property type="entry name" value="FN3_sf"/>
</dbReference>
<dbReference type="SUPFAM" id="SSF49265">
    <property type="entry name" value="Fibronectin type III"/>
    <property type="match status" value="3"/>
</dbReference>
<dbReference type="AlphaFoldDB" id="A0A1S8XA92"/>
<name>A0A1S8XA92_OPIVI</name>
<gene>
    <name evidence="3" type="ORF">X801_00452</name>
</gene>
<evidence type="ECO:0000313" key="3">
    <source>
        <dbReference type="EMBL" id="OON23637.1"/>
    </source>
</evidence>
<accession>A0A1S8XA92</accession>
<dbReference type="EMBL" id="KV891513">
    <property type="protein sequence ID" value="OON23637.1"/>
    <property type="molecule type" value="Genomic_DNA"/>
</dbReference>
<dbReference type="Proteomes" id="UP000243686">
    <property type="component" value="Unassembled WGS sequence"/>
</dbReference>
<evidence type="ECO:0000256" key="1">
    <source>
        <dbReference type="ARBA" id="ARBA00022737"/>
    </source>
</evidence>
<evidence type="ECO:0000259" key="2">
    <source>
        <dbReference type="PROSITE" id="PS50853"/>
    </source>
</evidence>
<proteinExistence type="predicted"/>
<protein>
    <recommendedName>
        <fullName evidence="2">Fibronectin type-III domain-containing protein</fullName>
    </recommendedName>
</protein>
<organism evidence="3 4">
    <name type="scientific">Opisthorchis viverrini</name>
    <name type="common">Southeast Asian liver fluke</name>
    <dbReference type="NCBI Taxonomy" id="6198"/>
    <lineage>
        <taxon>Eukaryota</taxon>
        <taxon>Metazoa</taxon>
        <taxon>Spiralia</taxon>
        <taxon>Lophotrochozoa</taxon>
        <taxon>Platyhelminthes</taxon>
        <taxon>Trematoda</taxon>
        <taxon>Digenea</taxon>
        <taxon>Opisthorchiida</taxon>
        <taxon>Opisthorchiata</taxon>
        <taxon>Opisthorchiidae</taxon>
        <taxon>Opisthorchis</taxon>
    </lineage>
</organism>
<dbReference type="InterPro" id="IPR003961">
    <property type="entry name" value="FN3_dom"/>
</dbReference>
<keyword evidence="4" id="KW-1185">Reference proteome</keyword>
<dbReference type="PANTHER" id="PTHR46708">
    <property type="entry name" value="TENASCIN"/>
    <property type="match status" value="1"/>
</dbReference>
<dbReference type="PANTHER" id="PTHR46708:SF11">
    <property type="entry name" value="RECEPTOR-TYPE TYROSINE-PROTEIN PHOSPHATASE ETA-LIKE"/>
    <property type="match status" value="1"/>
</dbReference>
<feature type="non-terminal residue" evidence="3">
    <location>
        <position position="1"/>
    </location>
</feature>
<reference evidence="3 4" key="1">
    <citation type="submission" date="2015-03" db="EMBL/GenBank/DDBJ databases">
        <title>Draft genome of the nematode, Opisthorchis viverrini.</title>
        <authorList>
            <person name="Mitreva M."/>
        </authorList>
    </citation>
    <scope>NUCLEOTIDE SEQUENCE [LARGE SCALE GENOMIC DNA]</scope>
    <source>
        <strain evidence="3">Khon Kaen</strain>
    </source>
</reference>
<evidence type="ECO:0000313" key="4">
    <source>
        <dbReference type="Proteomes" id="UP000243686"/>
    </source>
</evidence>
<feature type="domain" description="Fibronectin type-III" evidence="2">
    <location>
        <begin position="799"/>
        <end position="898"/>
    </location>
</feature>
<dbReference type="InterPro" id="IPR050991">
    <property type="entry name" value="ECM_Regulatory_Proteins"/>
</dbReference>
<feature type="non-terminal residue" evidence="3">
    <location>
        <position position="980"/>
    </location>
</feature>
<keyword evidence="1" id="KW-0677">Repeat</keyword>